<proteinExistence type="predicted"/>
<dbReference type="EMBL" id="CBXV010000004">
    <property type="protein sequence ID" value="CDM65237.1"/>
    <property type="molecule type" value="Genomic_DNA"/>
</dbReference>
<dbReference type="PANTHER" id="PTHR30458">
    <property type="entry name" value="PHENYLACETIC ACID DEGRADATION PROTEIN PAA"/>
    <property type="match status" value="1"/>
</dbReference>
<dbReference type="PANTHER" id="PTHR30458:SF0">
    <property type="entry name" value="1,2-PHENYLACETYL-COA EPOXIDASE, SUBUNIT C"/>
    <property type="match status" value="1"/>
</dbReference>
<dbReference type="SUPFAM" id="SSF47240">
    <property type="entry name" value="Ferritin-like"/>
    <property type="match status" value="1"/>
</dbReference>
<evidence type="ECO:0000313" key="1">
    <source>
        <dbReference type="EMBL" id="CDM65237.1"/>
    </source>
</evidence>
<name>A0A0B6WWW4_9BACT</name>
<dbReference type="GO" id="GO:0005829">
    <property type="term" value="C:cytosol"/>
    <property type="evidence" value="ECO:0007669"/>
    <property type="project" value="TreeGrafter"/>
</dbReference>
<dbReference type="AlphaFoldDB" id="A0A0B6WWW4"/>
<dbReference type="InterPro" id="IPR052703">
    <property type="entry name" value="Aromatic_CoA_ox/epox"/>
</dbReference>
<keyword evidence="1" id="KW-0560">Oxidoreductase</keyword>
<dbReference type="InterPro" id="IPR009078">
    <property type="entry name" value="Ferritin-like_SF"/>
</dbReference>
<dbReference type="Gene3D" id="1.20.1260.10">
    <property type="match status" value="1"/>
</dbReference>
<dbReference type="InterPro" id="IPR007814">
    <property type="entry name" value="PaaA_PaaC"/>
</dbReference>
<dbReference type="RefSeq" id="WP_060635392.1">
    <property type="nucleotide sequence ID" value="NZ_CBXV010000004.1"/>
</dbReference>
<dbReference type="Proteomes" id="UP000031518">
    <property type="component" value="Unassembled WGS sequence"/>
</dbReference>
<reference evidence="1 2" key="1">
    <citation type="submission" date="2013-12" db="EMBL/GenBank/DDBJ databases">
        <authorList>
            <person name="Stott M."/>
        </authorList>
    </citation>
    <scope>NUCLEOTIDE SEQUENCE [LARGE SCALE GENOMIC DNA]</scope>
    <source>
        <strain evidence="1 2">K22</strain>
    </source>
</reference>
<reference evidence="1 2" key="2">
    <citation type="submission" date="2015-01" db="EMBL/GenBank/DDBJ databases">
        <title>Complete genome sequence of Pyrinomonas methylaliphatogenes type strain K22T.</title>
        <authorList>
            <person name="Lee K.C.Y."/>
            <person name="Power J.F."/>
            <person name="Dunfield P.F."/>
            <person name="Morgan X.C."/>
            <person name="Huttenhower C."/>
            <person name="Stott M.B."/>
        </authorList>
    </citation>
    <scope>NUCLEOTIDE SEQUENCE [LARGE SCALE GENOMIC DNA]</scope>
    <source>
        <strain evidence="1 2">K22</strain>
    </source>
</reference>
<evidence type="ECO:0008006" key="3">
    <source>
        <dbReference type="Google" id="ProtNLM"/>
    </source>
</evidence>
<gene>
    <name evidence="1" type="ORF">PYK22_01235</name>
</gene>
<organism evidence="1 2">
    <name type="scientific">Pyrinomonas methylaliphatogenes</name>
    <dbReference type="NCBI Taxonomy" id="454194"/>
    <lineage>
        <taxon>Bacteria</taxon>
        <taxon>Pseudomonadati</taxon>
        <taxon>Acidobacteriota</taxon>
        <taxon>Blastocatellia</taxon>
        <taxon>Blastocatellales</taxon>
        <taxon>Pyrinomonadaceae</taxon>
        <taxon>Pyrinomonas</taxon>
    </lineage>
</organism>
<dbReference type="Pfam" id="PF05138">
    <property type="entry name" value="PaaA_PaaC"/>
    <property type="match status" value="1"/>
</dbReference>
<keyword evidence="2" id="KW-1185">Reference proteome</keyword>
<dbReference type="STRING" id="454194.PYK22_01235"/>
<dbReference type="InterPro" id="IPR012347">
    <property type="entry name" value="Ferritin-like"/>
</dbReference>
<evidence type="ECO:0000313" key="2">
    <source>
        <dbReference type="Proteomes" id="UP000031518"/>
    </source>
</evidence>
<dbReference type="GO" id="GO:0010124">
    <property type="term" value="P:phenylacetate catabolic process"/>
    <property type="evidence" value="ECO:0007669"/>
    <property type="project" value="InterPro"/>
</dbReference>
<accession>A0A0B6WWW4</accession>
<sequence>MERDWMEDDAALAAIVNLIVVLADNKYYLGRRLSEWVVGAPSLEGAVAAAALAQEELGHARVLYPLLEELPFPGRPSPLERGNGRHRRYAVSFVVEPWSSWVHAVAGLALIDPAINTMFEHLTDSTYVALARRAARILQEESFHSEYAEGRVRELAETSEGRCALQSCVDGLLPEMLLWFGPQHEPGVEALRREGLIAGENEVWRQRYLNRVAPLLLEVGLRLPAHLSWNRTRSAWEYEALPWEDWDQLERRLRRKAKL</sequence>
<protein>
    <recommendedName>
        <fullName evidence="3">Phenylacetyl-CoA 1,2-epoxidase</fullName>
    </recommendedName>
</protein>
<dbReference type="GO" id="GO:0016491">
    <property type="term" value="F:oxidoreductase activity"/>
    <property type="evidence" value="ECO:0007669"/>
    <property type="project" value="UniProtKB-KW"/>
</dbReference>